<dbReference type="Gene3D" id="1.10.10.10">
    <property type="entry name" value="Winged helix-like DNA-binding domain superfamily/Winged helix DNA-binding domain"/>
    <property type="match status" value="1"/>
</dbReference>
<dbReference type="InterPro" id="IPR036388">
    <property type="entry name" value="WH-like_DNA-bd_sf"/>
</dbReference>
<name>A0A543NNT4_9ACTN</name>
<dbReference type="PRINTS" id="PR00038">
    <property type="entry name" value="HTHLUXR"/>
</dbReference>
<evidence type="ECO:0000256" key="2">
    <source>
        <dbReference type="ARBA" id="ARBA00022840"/>
    </source>
</evidence>
<dbReference type="GO" id="GO:0005524">
    <property type="term" value="F:ATP binding"/>
    <property type="evidence" value="ECO:0007669"/>
    <property type="project" value="UniProtKB-KW"/>
</dbReference>
<keyword evidence="1" id="KW-0547">Nucleotide-binding</keyword>
<evidence type="ECO:0000313" key="6">
    <source>
        <dbReference type="Proteomes" id="UP000317422"/>
    </source>
</evidence>
<dbReference type="PANTHER" id="PTHR16305">
    <property type="entry name" value="TESTICULAR SOLUBLE ADENYLYL CYCLASE"/>
    <property type="match status" value="1"/>
</dbReference>
<dbReference type="SUPFAM" id="SSF46894">
    <property type="entry name" value="C-terminal effector domain of the bipartite response regulators"/>
    <property type="match status" value="1"/>
</dbReference>
<dbReference type="GO" id="GO:0005737">
    <property type="term" value="C:cytoplasm"/>
    <property type="evidence" value="ECO:0007669"/>
    <property type="project" value="TreeGrafter"/>
</dbReference>
<dbReference type="PANTHER" id="PTHR16305:SF35">
    <property type="entry name" value="TRANSCRIPTIONAL ACTIVATOR DOMAIN"/>
    <property type="match status" value="1"/>
</dbReference>
<dbReference type="Pfam" id="PF00196">
    <property type="entry name" value="GerE"/>
    <property type="match status" value="1"/>
</dbReference>
<evidence type="ECO:0000259" key="4">
    <source>
        <dbReference type="PROSITE" id="PS50043"/>
    </source>
</evidence>
<evidence type="ECO:0000256" key="1">
    <source>
        <dbReference type="ARBA" id="ARBA00022741"/>
    </source>
</evidence>
<dbReference type="RefSeq" id="WP_141924849.1">
    <property type="nucleotide sequence ID" value="NZ_VFQC01000001.1"/>
</dbReference>
<sequence>MATGNPHGTHRKLHGREREKRELASAADTARSGRGTALLLTGAPGSGRSSLLDHLHAAAAGCAVLRTRGVRAESDLALAGLQRLLQPLSGRVDGLSPEQAAALRHTLRTGAVPEEGWFTLATGCRDLLTGAGHNTPLVCCVDDAHLLDPPSLEVLAFAARRLDTAPAALVFATGDGHTPSALADLARLPLAQLNERDIRALLDEEEPALAAPVRARLARAAHGNPRAAAGFTALLTARQLDGTDPLPEVLPLDQNLRDDLTAPVDALPEATRELVLLASCAPGTDTGTVLRAARHPRTSSAALDPAEEAGIVRTVNGRLHFPNRLVPAAVYQNAPFSHRRAAHLRLADTLDPRRDPTRYARHSAAAADAPDAGTAAALTTAAHTARTLEGRAASSEVFEHAADLTPHAGERSCRLSSAAYDAWQSGDRDRATALLTDARALASGGKAAGSADLARAAIGMRVGNAFDAADALLAAARKLLPHDRAFATRALMRAADAASLAGDPHRHAQAQRLAPAERDDDPPVVELGRAFLDGCTASFAGDYAASVGPLRRAVALADDIGEPDELVWGGIAALRLGDTPRVRELATRALTVARQRGEHASAVHAREILVHAEFWTGRFPSALGSGAAGLRAARDTGQPNCATHLLASLALLAAIQGDTDTCQARARSVTAHASRHNLGLPAALSSWALAVLDLARGDAPGAFARLRVLARADPGYGHPTMRLLTAPLFVESAVRTGENRWARQVLRRYEQWAEATASPSVLALAARCRGLLAAPEEAAPCFEEALRLHRDSADDSVERARTALLYGTSLRRNREPGRARGHLREALETFDRIGARLWAEQARAELRAAGETEPDGAPQAATELTPQQHQIALLVAQGATNRETAAHLFLSPRTVEHHLRVIFRKLNIRSRVELARFLP</sequence>
<dbReference type="EMBL" id="VFQC01000001">
    <property type="protein sequence ID" value="TQN33494.1"/>
    <property type="molecule type" value="Genomic_DNA"/>
</dbReference>
<gene>
    <name evidence="5" type="ORF">FHX37_3515</name>
</gene>
<dbReference type="InterPro" id="IPR041664">
    <property type="entry name" value="AAA_16"/>
</dbReference>
<dbReference type="InterPro" id="IPR016032">
    <property type="entry name" value="Sig_transdc_resp-reg_C-effctor"/>
</dbReference>
<dbReference type="InterPro" id="IPR027417">
    <property type="entry name" value="P-loop_NTPase"/>
</dbReference>
<evidence type="ECO:0000313" key="5">
    <source>
        <dbReference type="EMBL" id="TQN33494.1"/>
    </source>
</evidence>
<keyword evidence="6" id="KW-1185">Reference proteome</keyword>
<dbReference type="SUPFAM" id="SSF52540">
    <property type="entry name" value="P-loop containing nucleoside triphosphate hydrolases"/>
    <property type="match status" value="1"/>
</dbReference>
<dbReference type="Proteomes" id="UP000317422">
    <property type="component" value="Unassembled WGS sequence"/>
</dbReference>
<organism evidence="5 6">
    <name type="scientific">Haloactinospora alba</name>
    <dbReference type="NCBI Taxonomy" id="405555"/>
    <lineage>
        <taxon>Bacteria</taxon>
        <taxon>Bacillati</taxon>
        <taxon>Actinomycetota</taxon>
        <taxon>Actinomycetes</taxon>
        <taxon>Streptosporangiales</taxon>
        <taxon>Nocardiopsidaceae</taxon>
        <taxon>Haloactinospora</taxon>
    </lineage>
</organism>
<dbReference type="OrthoDB" id="483at2"/>
<accession>A0A543NNT4</accession>
<dbReference type="AlphaFoldDB" id="A0A543NNT4"/>
<dbReference type="InterPro" id="IPR000792">
    <property type="entry name" value="Tscrpt_reg_LuxR_C"/>
</dbReference>
<dbReference type="GO" id="GO:0006355">
    <property type="term" value="P:regulation of DNA-templated transcription"/>
    <property type="evidence" value="ECO:0007669"/>
    <property type="project" value="InterPro"/>
</dbReference>
<dbReference type="CDD" id="cd06170">
    <property type="entry name" value="LuxR_C_like"/>
    <property type="match status" value="1"/>
</dbReference>
<evidence type="ECO:0000256" key="3">
    <source>
        <dbReference type="SAM" id="MobiDB-lite"/>
    </source>
</evidence>
<dbReference type="GO" id="GO:0003677">
    <property type="term" value="F:DNA binding"/>
    <property type="evidence" value="ECO:0007669"/>
    <property type="project" value="InterPro"/>
</dbReference>
<feature type="region of interest" description="Disordered" evidence="3">
    <location>
        <begin position="502"/>
        <end position="521"/>
    </location>
</feature>
<dbReference type="GO" id="GO:0004016">
    <property type="term" value="F:adenylate cyclase activity"/>
    <property type="evidence" value="ECO:0007669"/>
    <property type="project" value="TreeGrafter"/>
</dbReference>
<protein>
    <submittedName>
        <fullName evidence="5">Regulatory LuxR family protein</fullName>
    </submittedName>
</protein>
<feature type="domain" description="HTH luxR-type" evidence="4">
    <location>
        <begin position="857"/>
        <end position="919"/>
    </location>
</feature>
<dbReference type="InterPro" id="IPR011990">
    <property type="entry name" value="TPR-like_helical_dom_sf"/>
</dbReference>
<comment type="caution">
    <text evidence="5">The sequence shown here is derived from an EMBL/GenBank/DDBJ whole genome shotgun (WGS) entry which is preliminary data.</text>
</comment>
<dbReference type="PROSITE" id="PS50043">
    <property type="entry name" value="HTH_LUXR_2"/>
    <property type="match status" value="1"/>
</dbReference>
<dbReference type="Gene3D" id="1.25.40.10">
    <property type="entry name" value="Tetratricopeptide repeat domain"/>
    <property type="match status" value="1"/>
</dbReference>
<dbReference type="SMART" id="SM00421">
    <property type="entry name" value="HTH_LUXR"/>
    <property type="match status" value="1"/>
</dbReference>
<dbReference type="Pfam" id="PF13191">
    <property type="entry name" value="AAA_16"/>
    <property type="match status" value="1"/>
</dbReference>
<reference evidence="5 6" key="1">
    <citation type="submission" date="2019-06" db="EMBL/GenBank/DDBJ databases">
        <title>Sequencing the genomes of 1000 actinobacteria strains.</title>
        <authorList>
            <person name="Klenk H.-P."/>
        </authorList>
    </citation>
    <scope>NUCLEOTIDE SEQUENCE [LARGE SCALE GENOMIC DNA]</scope>
    <source>
        <strain evidence="5 6">DSM 45015</strain>
    </source>
</reference>
<proteinExistence type="predicted"/>
<keyword evidence="2" id="KW-0067">ATP-binding</keyword>